<dbReference type="InterPro" id="IPR007918">
    <property type="entry name" value="MDM35_apoptosis"/>
</dbReference>
<evidence type="ECO:0000313" key="5">
    <source>
        <dbReference type="Proteomes" id="UP000294530"/>
    </source>
</evidence>
<name>A0A976FGH0_BRELC</name>
<feature type="compositionally biased region" description="Basic and acidic residues" evidence="3">
    <location>
        <begin position="74"/>
        <end position="85"/>
    </location>
</feature>
<dbReference type="OrthoDB" id="20872at2759"/>
<dbReference type="Pfam" id="PF05254">
    <property type="entry name" value="UPF0203"/>
    <property type="match status" value="1"/>
</dbReference>
<organism evidence="4 5">
    <name type="scientific">Bremia lactucae</name>
    <name type="common">Lettuce downy mildew</name>
    <dbReference type="NCBI Taxonomy" id="4779"/>
    <lineage>
        <taxon>Eukaryota</taxon>
        <taxon>Sar</taxon>
        <taxon>Stramenopiles</taxon>
        <taxon>Oomycota</taxon>
        <taxon>Peronosporomycetes</taxon>
        <taxon>Peronosporales</taxon>
        <taxon>Peronosporaceae</taxon>
        <taxon>Bremia</taxon>
    </lineage>
</organism>
<reference evidence="4 5" key="1">
    <citation type="journal article" date="2021" name="Genome Biol.">
        <title>AFLAP: assembly-free linkage analysis pipeline using k-mers from genome sequencing data.</title>
        <authorList>
            <person name="Fletcher K."/>
            <person name="Zhang L."/>
            <person name="Gil J."/>
            <person name="Han R."/>
            <person name="Cavanaugh K."/>
            <person name="Michelmore R."/>
        </authorList>
    </citation>
    <scope>NUCLEOTIDE SEQUENCE [LARGE SCALE GENOMIC DNA]</scope>
    <source>
        <strain evidence="4 5">SF5</strain>
    </source>
</reference>
<evidence type="ECO:0000256" key="3">
    <source>
        <dbReference type="SAM" id="MobiDB-lite"/>
    </source>
</evidence>
<sequence>MVSFSECEEQKERVKACYGGWFQKLWGGSIDRHKCEQETEDYRNCVQDAMRSRKEEGKRKLNLDDDDWMDQIKDKTNDAADEAKSRARNARNRVYDEKENAKSNLRSKASDVTSKVQETAESWVDSVKGYTNKADNKARKYADDYK</sequence>
<dbReference type="GeneID" id="94348972"/>
<dbReference type="SUPFAM" id="SSF58113">
    <property type="entry name" value="Apolipoprotein A-I"/>
    <property type="match status" value="1"/>
</dbReference>
<feature type="compositionally biased region" description="Polar residues" evidence="3">
    <location>
        <begin position="102"/>
        <end position="120"/>
    </location>
</feature>
<feature type="region of interest" description="Disordered" evidence="3">
    <location>
        <begin position="74"/>
        <end position="121"/>
    </location>
</feature>
<accession>A0A976FGH0</accession>
<dbReference type="EMBL" id="SHOA02000018">
    <property type="protein sequence ID" value="TDH66084.1"/>
    <property type="molecule type" value="Genomic_DNA"/>
</dbReference>
<protein>
    <submittedName>
        <fullName evidence="4">Uncharacterized protein</fullName>
    </submittedName>
</protein>
<dbReference type="RefSeq" id="XP_067815583.1">
    <property type="nucleotide sequence ID" value="XM_067963301.1"/>
</dbReference>
<keyword evidence="5" id="KW-1185">Reference proteome</keyword>
<evidence type="ECO:0000313" key="4">
    <source>
        <dbReference type="EMBL" id="TDH66084.1"/>
    </source>
</evidence>
<keyword evidence="2" id="KW-1015">Disulfide bond</keyword>
<dbReference type="KEGG" id="blac:94348972"/>
<comment type="similarity">
    <text evidence="1">Belongs to the TRIAP1/MDM35 family.</text>
</comment>
<proteinExistence type="inferred from homology"/>
<evidence type="ECO:0000256" key="1">
    <source>
        <dbReference type="ARBA" id="ARBA00006196"/>
    </source>
</evidence>
<evidence type="ECO:0000256" key="2">
    <source>
        <dbReference type="ARBA" id="ARBA00023157"/>
    </source>
</evidence>
<dbReference type="Gene3D" id="1.20.120.20">
    <property type="entry name" value="Apolipoprotein"/>
    <property type="match status" value="1"/>
</dbReference>
<comment type="caution">
    <text evidence="4">The sequence shown here is derived from an EMBL/GenBank/DDBJ whole genome shotgun (WGS) entry which is preliminary data.</text>
</comment>
<gene>
    <name evidence="4" type="ORF">CCR75_005219</name>
</gene>
<dbReference type="Proteomes" id="UP000294530">
    <property type="component" value="Unassembled WGS sequence"/>
</dbReference>
<dbReference type="AlphaFoldDB" id="A0A976FGH0"/>